<sequence length="135" mass="16340">MEKISRFLYYWFPPVIWMVTIFFFSSRLSTEVTGEFVVDFIFFKSLHLIEYAILYFFLFRAFFSINNQQLSINYKFFLPLILSLIYAVSDEIHQTFVPTREGKIRDVLIDSSGILVMYIYIKTNLRKIKKFFYIK</sequence>
<gene>
    <name evidence="3" type="ORF">A2774_03525</name>
</gene>
<comment type="caution">
    <text evidence="3">The sequence shown here is derived from an EMBL/GenBank/DDBJ whole genome shotgun (WGS) entry which is preliminary data.</text>
</comment>
<dbReference type="AlphaFoldDB" id="A0A1F7G8Y6"/>
<feature type="transmembrane region" description="Helical" evidence="1">
    <location>
        <begin position="70"/>
        <end position="88"/>
    </location>
</feature>
<feature type="domain" description="VanZ-like" evidence="2">
    <location>
        <begin position="16"/>
        <end position="121"/>
    </location>
</feature>
<evidence type="ECO:0000256" key="1">
    <source>
        <dbReference type="SAM" id="Phobius"/>
    </source>
</evidence>
<keyword evidence="1" id="KW-1133">Transmembrane helix</keyword>
<keyword evidence="1" id="KW-0812">Transmembrane</keyword>
<keyword evidence="1" id="KW-0472">Membrane</keyword>
<dbReference type="Proteomes" id="UP000177208">
    <property type="component" value="Unassembled WGS sequence"/>
</dbReference>
<organism evidence="3 4">
    <name type="scientific">Candidatus Roizmanbacteria bacterium RIFCSPHIGHO2_01_FULL_39_12c</name>
    <dbReference type="NCBI Taxonomy" id="1802031"/>
    <lineage>
        <taxon>Bacteria</taxon>
        <taxon>Candidatus Roizmaniibacteriota</taxon>
    </lineage>
</organism>
<dbReference type="InterPro" id="IPR006976">
    <property type="entry name" value="VanZ-like"/>
</dbReference>
<dbReference type="Pfam" id="PF04892">
    <property type="entry name" value="VanZ"/>
    <property type="match status" value="1"/>
</dbReference>
<dbReference type="EMBL" id="MFZG01000038">
    <property type="protein sequence ID" value="OGK15373.1"/>
    <property type="molecule type" value="Genomic_DNA"/>
</dbReference>
<feature type="transmembrane region" description="Helical" evidence="1">
    <location>
        <begin position="7"/>
        <end position="24"/>
    </location>
</feature>
<accession>A0A1F7G8Y6</accession>
<evidence type="ECO:0000313" key="4">
    <source>
        <dbReference type="Proteomes" id="UP000177208"/>
    </source>
</evidence>
<reference evidence="3 4" key="1">
    <citation type="journal article" date="2016" name="Nat. Commun.">
        <title>Thousands of microbial genomes shed light on interconnected biogeochemical processes in an aquifer system.</title>
        <authorList>
            <person name="Anantharaman K."/>
            <person name="Brown C.T."/>
            <person name="Hug L.A."/>
            <person name="Sharon I."/>
            <person name="Castelle C.J."/>
            <person name="Probst A.J."/>
            <person name="Thomas B.C."/>
            <person name="Singh A."/>
            <person name="Wilkins M.J."/>
            <person name="Karaoz U."/>
            <person name="Brodie E.L."/>
            <person name="Williams K.H."/>
            <person name="Hubbard S.S."/>
            <person name="Banfield J.F."/>
        </authorList>
    </citation>
    <scope>NUCLEOTIDE SEQUENCE [LARGE SCALE GENOMIC DNA]</scope>
</reference>
<protein>
    <recommendedName>
        <fullName evidence="2">VanZ-like domain-containing protein</fullName>
    </recommendedName>
</protein>
<evidence type="ECO:0000259" key="2">
    <source>
        <dbReference type="Pfam" id="PF04892"/>
    </source>
</evidence>
<feature type="transmembrane region" description="Helical" evidence="1">
    <location>
        <begin position="36"/>
        <end position="58"/>
    </location>
</feature>
<evidence type="ECO:0000313" key="3">
    <source>
        <dbReference type="EMBL" id="OGK15373.1"/>
    </source>
</evidence>
<proteinExistence type="predicted"/>
<feature type="transmembrane region" description="Helical" evidence="1">
    <location>
        <begin position="108"/>
        <end position="125"/>
    </location>
</feature>
<name>A0A1F7G8Y6_9BACT</name>
<dbReference type="NCBIfam" id="NF037970">
    <property type="entry name" value="vanZ_1"/>
    <property type="match status" value="1"/>
</dbReference>